<dbReference type="Gene3D" id="3.40.50.300">
    <property type="entry name" value="P-loop containing nucleotide triphosphate hydrolases"/>
    <property type="match status" value="1"/>
</dbReference>
<dbReference type="OrthoDB" id="9811804at2"/>
<comment type="caution">
    <text evidence="9">Lacks conserved residue(s) required for the propagation of feature annotation.</text>
</comment>
<keyword evidence="4 9" id="KW-0963">Cytoplasm</keyword>
<dbReference type="FunFam" id="3.40.50.300:FF:000019">
    <property type="entry name" value="Translation initiation factor IF-2"/>
    <property type="match status" value="1"/>
</dbReference>
<evidence type="ECO:0000256" key="11">
    <source>
        <dbReference type="SAM" id="MobiDB-lite"/>
    </source>
</evidence>
<gene>
    <name evidence="9" type="primary">infB</name>
    <name evidence="13" type="ORF">X474_24775</name>
</gene>
<dbReference type="SUPFAM" id="SSF52156">
    <property type="entry name" value="Initiation factor IF2/eIF5b, domain 3"/>
    <property type="match status" value="1"/>
</dbReference>
<evidence type="ECO:0000313" key="13">
    <source>
        <dbReference type="EMBL" id="KIX11460.1"/>
    </source>
</evidence>
<dbReference type="CDD" id="cd01887">
    <property type="entry name" value="IF2_eIF5B"/>
    <property type="match status" value="1"/>
</dbReference>
<reference evidence="13 14" key="1">
    <citation type="submission" date="2013-11" db="EMBL/GenBank/DDBJ databases">
        <title>Metagenomic analysis of a methanogenic consortium involved in long chain n-alkane degradation.</title>
        <authorList>
            <person name="Davidova I.A."/>
            <person name="Callaghan A.V."/>
            <person name="Wawrik B."/>
            <person name="Pruitt S."/>
            <person name="Marks C."/>
            <person name="Duncan K.E."/>
            <person name="Suflita J.M."/>
        </authorList>
    </citation>
    <scope>NUCLEOTIDE SEQUENCE [LARGE SCALE GENOMIC DNA]</scope>
    <source>
        <strain evidence="13 14">SPR</strain>
    </source>
</reference>
<dbReference type="FunFam" id="3.40.50.10050:FF:000001">
    <property type="entry name" value="Translation initiation factor IF-2"/>
    <property type="match status" value="1"/>
</dbReference>
<dbReference type="SUPFAM" id="SSF52540">
    <property type="entry name" value="P-loop containing nucleoside triphosphate hydrolases"/>
    <property type="match status" value="1"/>
</dbReference>
<dbReference type="Pfam" id="PF22042">
    <property type="entry name" value="EF-G_D2"/>
    <property type="match status" value="1"/>
</dbReference>
<dbReference type="GO" id="GO:0005829">
    <property type="term" value="C:cytosol"/>
    <property type="evidence" value="ECO:0007669"/>
    <property type="project" value="TreeGrafter"/>
</dbReference>
<dbReference type="InterPro" id="IPR000178">
    <property type="entry name" value="TF_IF2_bacterial-like"/>
</dbReference>
<feature type="compositionally biased region" description="Basic and acidic residues" evidence="11">
    <location>
        <begin position="330"/>
        <end position="352"/>
    </location>
</feature>
<dbReference type="Pfam" id="PF11987">
    <property type="entry name" value="IF-2"/>
    <property type="match status" value="1"/>
</dbReference>
<organism evidence="13 14">
    <name type="scientific">Dethiosulfatarculus sandiegensis</name>
    <dbReference type="NCBI Taxonomy" id="1429043"/>
    <lineage>
        <taxon>Bacteria</taxon>
        <taxon>Pseudomonadati</taxon>
        <taxon>Thermodesulfobacteriota</taxon>
        <taxon>Desulfarculia</taxon>
        <taxon>Desulfarculales</taxon>
        <taxon>Desulfarculaceae</taxon>
        <taxon>Dethiosulfatarculus</taxon>
    </lineage>
</organism>
<keyword evidence="5 9" id="KW-0396">Initiation factor</keyword>
<feature type="compositionally biased region" description="Basic and acidic residues" evidence="11">
    <location>
        <begin position="121"/>
        <end position="164"/>
    </location>
</feature>
<dbReference type="CDD" id="cd03692">
    <property type="entry name" value="mtIF2_IVc"/>
    <property type="match status" value="1"/>
</dbReference>
<dbReference type="GO" id="GO:0003924">
    <property type="term" value="F:GTPase activity"/>
    <property type="evidence" value="ECO:0007669"/>
    <property type="project" value="UniProtKB-UniRule"/>
</dbReference>
<dbReference type="Gene3D" id="1.10.10.2480">
    <property type="match status" value="1"/>
</dbReference>
<evidence type="ECO:0000259" key="12">
    <source>
        <dbReference type="PROSITE" id="PS51722"/>
    </source>
</evidence>
<dbReference type="Gene3D" id="2.40.30.10">
    <property type="entry name" value="Translation factors"/>
    <property type="match status" value="2"/>
</dbReference>
<feature type="binding site" evidence="9">
    <location>
        <begin position="642"/>
        <end position="646"/>
    </location>
    <ligand>
        <name>GTP</name>
        <dbReference type="ChEBI" id="CHEBI:37565"/>
    </ligand>
</feature>
<evidence type="ECO:0000256" key="10">
    <source>
        <dbReference type="RuleBase" id="RU000644"/>
    </source>
</evidence>
<protein>
    <recommendedName>
        <fullName evidence="3 9">Translation initiation factor IF-2</fullName>
    </recommendedName>
</protein>
<dbReference type="PANTHER" id="PTHR43381:SF5">
    <property type="entry name" value="TR-TYPE G DOMAIN-CONTAINING PROTEIN"/>
    <property type="match status" value="1"/>
</dbReference>
<dbReference type="InterPro" id="IPR004161">
    <property type="entry name" value="EFTu-like_2"/>
</dbReference>
<dbReference type="HAMAP" id="MF_00100_B">
    <property type="entry name" value="IF_2_B"/>
    <property type="match status" value="1"/>
</dbReference>
<dbReference type="SUPFAM" id="SSF50447">
    <property type="entry name" value="Translation proteins"/>
    <property type="match status" value="2"/>
</dbReference>
<evidence type="ECO:0000256" key="8">
    <source>
        <dbReference type="ARBA" id="ARBA00023134"/>
    </source>
</evidence>
<evidence type="ECO:0000256" key="6">
    <source>
        <dbReference type="ARBA" id="ARBA00022741"/>
    </source>
</evidence>
<feature type="domain" description="Tr-type G" evidence="12">
    <location>
        <begin position="586"/>
        <end position="754"/>
    </location>
</feature>
<dbReference type="GO" id="GO:0003743">
    <property type="term" value="F:translation initiation factor activity"/>
    <property type="evidence" value="ECO:0007669"/>
    <property type="project" value="UniProtKB-UniRule"/>
</dbReference>
<dbReference type="Gene3D" id="3.40.50.10050">
    <property type="entry name" value="Translation initiation factor IF- 2, domain 3"/>
    <property type="match status" value="1"/>
</dbReference>
<accession>A0A0D2JPR4</accession>
<dbReference type="Pfam" id="PF04760">
    <property type="entry name" value="IF2_N"/>
    <property type="match status" value="2"/>
</dbReference>
<dbReference type="FunFam" id="2.40.30.10:FF:000007">
    <property type="entry name" value="Translation initiation factor IF-2"/>
    <property type="match status" value="1"/>
</dbReference>
<feature type="region of interest" description="Disordered" evidence="11">
    <location>
        <begin position="70"/>
        <end position="496"/>
    </location>
</feature>
<dbReference type="InterPro" id="IPR000795">
    <property type="entry name" value="T_Tr_GTP-bd_dom"/>
</dbReference>
<dbReference type="InterPro" id="IPR006847">
    <property type="entry name" value="IF2_N"/>
</dbReference>
<feature type="binding site" evidence="9">
    <location>
        <begin position="696"/>
        <end position="699"/>
    </location>
    <ligand>
        <name>GTP</name>
        <dbReference type="ChEBI" id="CHEBI:37565"/>
    </ligand>
</feature>
<keyword evidence="8 9" id="KW-0342">GTP-binding</keyword>
<name>A0A0D2JPR4_9BACT</name>
<comment type="similarity">
    <text evidence="2 9 10">Belongs to the TRAFAC class translation factor GTPase superfamily. Classic translation factor GTPase family. IF-2 subfamily.</text>
</comment>
<dbReference type="STRING" id="1429043.X474_24775"/>
<dbReference type="Pfam" id="PF00009">
    <property type="entry name" value="GTP_EFTU"/>
    <property type="match status" value="1"/>
</dbReference>
<dbReference type="PANTHER" id="PTHR43381">
    <property type="entry name" value="TRANSLATION INITIATION FACTOR IF-2-RELATED"/>
    <property type="match status" value="1"/>
</dbReference>
<keyword evidence="7 9" id="KW-0648">Protein biosynthesis</keyword>
<dbReference type="FunCoup" id="A0A0D2JPR4">
    <property type="interactions" value="617"/>
</dbReference>
<comment type="subcellular location">
    <subcellularLocation>
        <location evidence="1 9">Cytoplasm</location>
    </subcellularLocation>
</comment>
<proteinExistence type="inferred from homology"/>
<dbReference type="InterPro" id="IPR044145">
    <property type="entry name" value="IF2_II"/>
</dbReference>
<evidence type="ECO:0000256" key="7">
    <source>
        <dbReference type="ARBA" id="ARBA00022917"/>
    </source>
</evidence>
<dbReference type="NCBIfam" id="TIGR00487">
    <property type="entry name" value="IF-2"/>
    <property type="match status" value="1"/>
</dbReference>
<dbReference type="EMBL" id="AZAC01000056">
    <property type="protein sequence ID" value="KIX11460.1"/>
    <property type="molecule type" value="Genomic_DNA"/>
</dbReference>
<feature type="compositionally biased region" description="Basic and acidic residues" evidence="11">
    <location>
        <begin position="185"/>
        <end position="302"/>
    </location>
</feature>
<feature type="compositionally biased region" description="Basic and acidic residues" evidence="11">
    <location>
        <begin position="76"/>
        <end position="102"/>
    </location>
</feature>
<evidence type="ECO:0000256" key="9">
    <source>
        <dbReference type="HAMAP-Rule" id="MF_00100"/>
    </source>
</evidence>
<sequence>MPNLRVYELAKELKVDAKELAKKLEDMDFDVRNHMSVLSEEEAQKARESLMNSKSEVVEEKRITGRVIRRRRKRVKSEETRAEQPEKALKAEKEQVELKETAKPAPETAPLPETVKVQPAAEKKPQPEKKKAEPAAKIVAKPEAKKAEPAAKVVAKPEAKKAEPVAKVVAKPEAQKAEPAAKVVAKPEAKKAEPAAKEAAKPEAQKAEPAAKEAAKPEAKKDEPVAKEAAKPEAKKAEPAAKEAAKPEVKKDEPVAKEAAKPEAKKAEPAAKEAAKPEAQKAEPAAKEAAKPEAKKTADKPKKAPPQAEAQKTEAKAQPKAAKSKGKAQPAERKGKKAASEPKAKQEKESKKAQAKPRRGKFDTPAKIISLPKTPVAPTAPAGGGRPGAPKKGEGFTPGGVKPGARPGPRPGAKPGRPGVSDIPNAIPPVDRGGEQRQRPKRKKGKKGGASIPDDDYLMRKTASRRKEILDRADLYDSRSRGKKRGGQAPKRTKKTEITTPKAIKRRIKVGDTIIVGELGKRMGIKAADLVGRLMKLGMMVTVNQSLDVEDATIVANELGFEVERTAFQEQGVLEQTADKPEDLKPRPPVVTIMGHVDHGKTSLLDKIREANVTAGEAGGITQHIGAYDVHLKSGGHVVFVDTPGHEAFTEMRARGAKVTDLVVLVVAADDGVMDQTREAINHSRAAKVPIMVAINKIDKPGADPDRVMRELADLNLIAEDWGGDTISVKVSAKTGEGVSDLLEMLDLQAEILEIKANPDKPAKGHVLEARLDKGRGPVATVLVQEGTLRTGDAIICGNHHGKLRAMLDDMGQRIDFAGPSIPVEVQGLSGVPEAGDDFQVLKDEKTAKQVSDYRTMKKREAELSAQTRLSLESFLTKMKEQDVKELNLVVKADVHGSMEALVDALGKLGNEEVKVNVIHAATGAITETDVMLAAASEAIIIGFNVRPTGKVTTTADNENVEIRTYDVIYQIVEDVTAALTGMLAPTLVEEVLGRVEVRDTFSVPKIGTVAGCYVTDGKVQRNAGVRLIRDGVVVTKTKISSLRRFKDDAKEVAQGFECGIGLERYNDIKIGDTMEVFEIKEVAGKL</sequence>
<keyword evidence="14" id="KW-1185">Reference proteome</keyword>
<evidence type="ECO:0000256" key="3">
    <source>
        <dbReference type="ARBA" id="ARBA00020675"/>
    </source>
</evidence>
<dbReference type="AlphaFoldDB" id="A0A0D2JPR4"/>
<evidence type="ECO:0000256" key="1">
    <source>
        <dbReference type="ARBA" id="ARBA00004496"/>
    </source>
</evidence>
<comment type="caution">
    <text evidence="13">The sequence shown here is derived from an EMBL/GenBank/DDBJ whole genome shotgun (WGS) entry which is preliminary data.</text>
</comment>
<dbReference type="Pfam" id="PF03144">
    <property type="entry name" value="GTP_EFTU_D2"/>
    <property type="match status" value="1"/>
</dbReference>
<dbReference type="FunFam" id="2.40.30.10:FF:000008">
    <property type="entry name" value="Translation initiation factor IF-2"/>
    <property type="match status" value="1"/>
</dbReference>
<evidence type="ECO:0000256" key="4">
    <source>
        <dbReference type="ARBA" id="ARBA00022490"/>
    </source>
</evidence>
<feature type="binding site" evidence="9">
    <location>
        <begin position="595"/>
        <end position="602"/>
    </location>
    <ligand>
        <name>GTP</name>
        <dbReference type="ChEBI" id="CHEBI:37565"/>
    </ligand>
</feature>
<dbReference type="PROSITE" id="PS51722">
    <property type="entry name" value="G_TR_2"/>
    <property type="match status" value="1"/>
</dbReference>
<feature type="compositionally biased region" description="Basic and acidic residues" evidence="11">
    <location>
        <begin position="465"/>
        <end position="480"/>
    </location>
</feature>
<evidence type="ECO:0000256" key="2">
    <source>
        <dbReference type="ARBA" id="ARBA00007733"/>
    </source>
</evidence>
<dbReference type="InterPro" id="IPR023115">
    <property type="entry name" value="TIF_IF2_dom3"/>
</dbReference>
<dbReference type="InterPro" id="IPR005225">
    <property type="entry name" value="Small_GTP-bd"/>
</dbReference>
<feature type="compositionally biased region" description="Basic residues" evidence="11">
    <location>
        <begin position="481"/>
        <end position="494"/>
    </location>
</feature>
<dbReference type="CDD" id="cd03702">
    <property type="entry name" value="IF2_mtIF2_II"/>
    <property type="match status" value="1"/>
</dbReference>
<feature type="compositionally biased region" description="Low complexity" evidence="11">
    <location>
        <begin position="372"/>
        <end position="381"/>
    </location>
</feature>
<dbReference type="NCBIfam" id="TIGR00231">
    <property type="entry name" value="small_GTP"/>
    <property type="match status" value="1"/>
</dbReference>
<comment type="function">
    <text evidence="9 10">One of the essential components for the initiation of protein synthesis. Protects formylmethionyl-tRNA from spontaneous hydrolysis and promotes its binding to the 30S ribosomal subunits. Also involved in the hydrolysis of GTP during the formation of the 70S ribosomal complex.</text>
</comment>
<dbReference type="GO" id="GO:0005525">
    <property type="term" value="F:GTP binding"/>
    <property type="evidence" value="ECO:0007669"/>
    <property type="project" value="UniProtKB-KW"/>
</dbReference>
<dbReference type="Proteomes" id="UP000032233">
    <property type="component" value="Unassembled WGS sequence"/>
</dbReference>
<dbReference type="InterPro" id="IPR027417">
    <property type="entry name" value="P-loop_NTPase"/>
</dbReference>
<evidence type="ECO:0000313" key="14">
    <source>
        <dbReference type="Proteomes" id="UP000032233"/>
    </source>
</evidence>
<dbReference type="InterPro" id="IPR015760">
    <property type="entry name" value="TIF_IF2"/>
</dbReference>
<feature type="compositionally biased region" description="Low complexity" evidence="11">
    <location>
        <begin position="165"/>
        <end position="184"/>
    </location>
</feature>
<evidence type="ECO:0000256" key="5">
    <source>
        <dbReference type="ARBA" id="ARBA00022540"/>
    </source>
</evidence>
<keyword evidence="6 9" id="KW-0547">Nucleotide-binding</keyword>
<dbReference type="InterPro" id="IPR053905">
    <property type="entry name" value="EF-G-like_DII"/>
</dbReference>
<dbReference type="PATRIC" id="fig|1429043.3.peg.5241"/>
<dbReference type="RefSeq" id="WP_044352081.1">
    <property type="nucleotide sequence ID" value="NZ_AZAC01000056.1"/>
</dbReference>
<dbReference type="InParanoid" id="A0A0D2JPR4"/>
<dbReference type="InterPro" id="IPR036925">
    <property type="entry name" value="TIF_IF2_dom3_sf"/>
</dbReference>
<dbReference type="InterPro" id="IPR009000">
    <property type="entry name" value="Transl_B-barrel_sf"/>
</dbReference>